<sequence>MLTVRYISRMVKQPTILRSQRFFSGSEDSGAGQGEDAKDQGPLHRGRHEPDRSKDHNSNKPDDPAIKPNIQEATQNIRLDTDPREIVGGHKQDDQMVEKGFWNQQPR</sequence>
<dbReference type="EMBL" id="LXFE01000900">
    <property type="protein sequence ID" value="OLL24276.1"/>
    <property type="molecule type" value="Genomic_DNA"/>
</dbReference>
<comment type="caution">
    <text evidence="2">The sequence shown here is derived from an EMBL/GenBank/DDBJ whole genome shotgun (WGS) entry which is preliminary data.</text>
</comment>
<reference evidence="2 3" key="1">
    <citation type="submission" date="2016-04" db="EMBL/GenBank/DDBJ databases">
        <title>Evolutionary innovation and constraint leading to complex multicellularity in the Ascomycota.</title>
        <authorList>
            <person name="Cisse O."/>
            <person name="Nguyen A."/>
            <person name="Hewitt D.A."/>
            <person name="Jedd G."/>
            <person name="Stajich J.E."/>
        </authorList>
    </citation>
    <scope>NUCLEOTIDE SEQUENCE [LARGE SCALE GENOMIC DNA]</scope>
    <source>
        <strain evidence="2 3">DAH-3</strain>
    </source>
</reference>
<dbReference type="Proteomes" id="UP000186594">
    <property type="component" value="Unassembled WGS sequence"/>
</dbReference>
<evidence type="ECO:0000313" key="3">
    <source>
        <dbReference type="Proteomes" id="UP000186594"/>
    </source>
</evidence>
<dbReference type="AlphaFoldDB" id="A0A1U7LNN5"/>
<feature type="compositionally biased region" description="Basic and acidic residues" evidence="1">
    <location>
        <begin position="79"/>
        <end position="97"/>
    </location>
</feature>
<gene>
    <name evidence="2" type="ORF">NEOLI_003409</name>
</gene>
<keyword evidence="3" id="KW-1185">Reference proteome</keyword>
<proteinExistence type="predicted"/>
<protein>
    <submittedName>
        <fullName evidence="2">Uncharacterized protein</fullName>
    </submittedName>
</protein>
<feature type="compositionally biased region" description="Basic and acidic residues" evidence="1">
    <location>
        <begin position="35"/>
        <end position="65"/>
    </location>
</feature>
<accession>A0A1U7LNN5</accession>
<organism evidence="2 3">
    <name type="scientific">Neolecta irregularis (strain DAH-3)</name>
    <dbReference type="NCBI Taxonomy" id="1198029"/>
    <lineage>
        <taxon>Eukaryota</taxon>
        <taxon>Fungi</taxon>
        <taxon>Dikarya</taxon>
        <taxon>Ascomycota</taxon>
        <taxon>Taphrinomycotina</taxon>
        <taxon>Neolectales</taxon>
        <taxon>Neolectaceae</taxon>
        <taxon>Neolecta</taxon>
    </lineage>
</organism>
<evidence type="ECO:0000313" key="2">
    <source>
        <dbReference type="EMBL" id="OLL24276.1"/>
    </source>
</evidence>
<name>A0A1U7LNN5_NEOID</name>
<feature type="region of interest" description="Disordered" evidence="1">
    <location>
        <begin position="20"/>
        <end position="107"/>
    </location>
</feature>
<evidence type="ECO:0000256" key="1">
    <source>
        <dbReference type="SAM" id="MobiDB-lite"/>
    </source>
</evidence>